<feature type="signal peptide" evidence="1">
    <location>
        <begin position="1"/>
        <end position="35"/>
    </location>
</feature>
<protein>
    <recommendedName>
        <fullName evidence="4">Knottin scorpion toxin-like domain-containing protein</fullName>
    </recommendedName>
</protein>
<organism evidence="2 3">
    <name type="scientific">Aegilops tauschii subsp. strangulata</name>
    <name type="common">Goatgrass</name>
    <dbReference type="NCBI Taxonomy" id="200361"/>
    <lineage>
        <taxon>Eukaryota</taxon>
        <taxon>Viridiplantae</taxon>
        <taxon>Streptophyta</taxon>
        <taxon>Embryophyta</taxon>
        <taxon>Tracheophyta</taxon>
        <taxon>Spermatophyta</taxon>
        <taxon>Magnoliopsida</taxon>
        <taxon>Liliopsida</taxon>
        <taxon>Poales</taxon>
        <taxon>Poaceae</taxon>
        <taxon>BOP clade</taxon>
        <taxon>Pooideae</taxon>
        <taxon>Triticodae</taxon>
        <taxon>Triticeae</taxon>
        <taxon>Triticinae</taxon>
        <taxon>Aegilops</taxon>
    </lineage>
</organism>
<keyword evidence="3" id="KW-1185">Reference proteome</keyword>
<proteinExistence type="predicted"/>
<evidence type="ECO:0000313" key="3">
    <source>
        <dbReference type="Proteomes" id="UP000015105"/>
    </source>
</evidence>
<reference evidence="2" key="4">
    <citation type="submission" date="2019-03" db="UniProtKB">
        <authorList>
            <consortium name="EnsemblPlants"/>
        </authorList>
    </citation>
    <scope>IDENTIFICATION</scope>
</reference>
<sequence length="87" mass="9750">TLSYSIQAFTMACKMALVLSLSVLAFFICLGTAEAGPQCMYKLNPYYHSRCETNDDNDNCRSACKKFEAPKYMGGMCHDEQCVCYTC</sequence>
<evidence type="ECO:0008006" key="4">
    <source>
        <dbReference type="Google" id="ProtNLM"/>
    </source>
</evidence>
<keyword evidence="1" id="KW-0732">Signal</keyword>
<reference evidence="2" key="3">
    <citation type="journal article" date="2017" name="Nature">
        <title>Genome sequence of the progenitor of the wheat D genome Aegilops tauschii.</title>
        <authorList>
            <person name="Luo M.C."/>
            <person name="Gu Y.Q."/>
            <person name="Puiu D."/>
            <person name="Wang H."/>
            <person name="Twardziok S.O."/>
            <person name="Deal K.R."/>
            <person name="Huo N."/>
            <person name="Zhu T."/>
            <person name="Wang L."/>
            <person name="Wang Y."/>
            <person name="McGuire P.E."/>
            <person name="Liu S."/>
            <person name="Long H."/>
            <person name="Ramasamy R.K."/>
            <person name="Rodriguez J.C."/>
            <person name="Van S.L."/>
            <person name="Yuan L."/>
            <person name="Wang Z."/>
            <person name="Xia Z."/>
            <person name="Xiao L."/>
            <person name="Anderson O.D."/>
            <person name="Ouyang S."/>
            <person name="Liang Y."/>
            <person name="Zimin A.V."/>
            <person name="Pertea G."/>
            <person name="Qi P."/>
            <person name="Bennetzen J.L."/>
            <person name="Dai X."/>
            <person name="Dawson M.W."/>
            <person name="Muller H.G."/>
            <person name="Kugler K."/>
            <person name="Rivarola-Duarte L."/>
            <person name="Spannagl M."/>
            <person name="Mayer K.F.X."/>
            <person name="Lu F.H."/>
            <person name="Bevan M.W."/>
            <person name="Leroy P."/>
            <person name="Li P."/>
            <person name="You F.M."/>
            <person name="Sun Q."/>
            <person name="Liu Z."/>
            <person name="Lyons E."/>
            <person name="Wicker T."/>
            <person name="Salzberg S.L."/>
            <person name="Devos K.M."/>
            <person name="Dvorak J."/>
        </authorList>
    </citation>
    <scope>NUCLEOTIDE SEQUENCE [LARGE SCALE GENOMIC DNA]</scope>
    <source>
        <strain evidence="2">cv. AL8/78</strain>
    </source>
</reference>
<dbReference type="AlphaFoldDB" id="A0A453SUY4"/>
<name>A0A453SUY4_AEGTS</name>
<reference evidence="2" key="5">
    <citation type="journal article" date="2021" name="G3 (Bethesda)">
        <title>Aegilops tauschii genome assembly Aet v5.0 features greater sequence contiguity and improved annotation.</title>
        <authorList>
            <person name="Wang L."/>
            <person name="Zhu T."/>
            <person name="Rodriguez J.C."/>
            <person name="Deal K.R."/>
            <person name="Dubcovsky J."/>
            <person name="McGuire P.E."/>
            <person name="Lux T."/>
            <person name="Spannagl M."/>
            <person name="Mayer K.F.X."/>
            <person name="Baldrich P."/>
            <person name="Meyers B.C."/>
            <person name="Huo N."/>
            <person name="Gu Y.Q."/>
            <person name="Zhou H."/>
            <person name="Devos K.M."/>
            <person name="Bennetzen J.L."/>
            <person name="Unver T."/>
            <person name="Budak H."/>
            <person name="Gulick P.J."/>
            <person name="Galiba G."/>
            <person name="Kalapos B."/>
            <person name="Nelson D.R."/>
            <person name="Li P."/>
            <person name="You F.M."/>
            <person name="Luo M.C."/>
            <person name="Dvorak J."/>
        </authorList>
    </citation>
    <scope>NUCLEOTIDE SEQUENCE [LARGE SCALE GENOMIC DNA]</scope>
    <source>
        <strain evidence="2">cv. AL8/78</strain>
    </source>
</reference>
<reference evidence="3" key="2">
    <citation type="journal article" date="2017" name="Nat. Plants">
        <title>The Aegilops tauschii genome reveals multiple impacts of transposons.</title>
        <authorList>
            <person name="Zhao G."/>
            <person name="Zou C."/>
            <person name="Li K."/>
            <person name="Wang K."/>
            <person name="Li T."/>
            <person name="Gao L."/>
            <person name="Zhang X."/>
            <person name="Wang H."/>
            <person name="Yang Z."/>
            <person name="Liu X."/>
            <person name="Jiang W."/>
            <person name="Mao L."/>
            <person name="Kong X."/>
            <person name="Jiao Y."/>
            <person name="Jia J."/>
        </authorList>
    </citation>
    <scope>NUCLEOTIDE SEQUENCE [LARGE SCALE GENOMIC DNA]</scope>
    <source>
        <strain evidence="3">cv. AL8/78</strain>
    </source>
</reference>
<reference evidence="3" key="1">
    <citation type="journal article" date="2014" name="Science">
        <title>Ancient hybridizations among the ancestral genomes of bread wheat.</title>
        <authorList>
            <consortium name="International Wheat Genome Sequencing Consortium,"/>
            <person name="Marcussen T."/>
            <person name="Sandve S.R."/>
            <person name="Heier L."/>
            <person name="Spannagl M."/>
            <person name="Pfeifer M."/>
            <person name="Jakobsen K.S."/>
            <person name="Wulff B.B."/>
            <person name="Steuernagel B."/>
            <person name="Mayer K.F."/>
            <person name="Olsen O.A."/>
        </authorList>
    </citation>
    <scope>NUCLEOTIDE SEQUENCE [LARGE SCALE GENOMIC DNA]</scope>
    <source>
        <strain evidence="3">cv. AL8/78</strain>
    </source>
</reference>
<feature type="chain" id="PRO_5019107491" description="Knottin scorpion toxin-like domain-containing protein" evidence="1">
    <location>
        <begin position="36"/>
        <end position="87"/>
    </location>
</feature>
<dbReference type="EnsemblPlants" id="AET7Gv21087800.3">
    <property type="protein sequence ID" value="AET7Gv21087800.3"/>
    <property type="gene ID" value="AET7Gv21087800"/>
</dbReference>
<dbReference type="Proteomes" id="UP000015105">
    <property type="component" value="Chromosome 7D"/>
</dbReference>
<evidence type="ECO:0000313" key="2">
    <source>
        <dbReference type="EnsemblPlants" id="AET7Gv21087800.3"/>
    </source>
</evidence>
<accession>A0A453SUY4</accession>
<evidence type="ECO:0000256" key="1">
    <source>
        <dbReference type="SAM" id="SignalP"/>
    </source>
</evidence>
<dbReference type="Gramene" id="AET7Gv21087800.3">
    <property type="protein sequence ID" value="AET7Gv21087800.3"/>
    <property type="gene ID" value="AET7Gv21087800"/>
</dbReference>